<evidence type="ECO:0000256" key="9">
    <source>
        <dbReference type="ARBA" id="ARBA00034247"/>
    </source>
</evidence>
<dbReference type="Pfam" id="PF00990">
    <property type="entry name" value="GGDEF"/>
    <property type="match status" value="1"/>
</dbReference>
<proteinExistence type="predicted"/>
<evidence type="ECO:0000256" key="8">
    <source>
        <dbReference type="ARBA" id="ARBA00023136"/>
    </source>
</evidence>
<protein>
    <recommendedName>
        <fullName evidence="4">diguanylate cyclase</fullName>
        <ecNumber evidence="4">2.7.7.65</ecNumber>
    </recommendedName>
</protein>
<dbReference type="PROSITE" id="PS50887">
    <property type="entry name" value="GGDEF"/>
    <property type="match status" value="1"/>
</dbReference>
<comment type="cofactor">
    <cofactor evidence="1">
        <name>Mg(2+)</name>
        <dbReference type="ChEBI" id="CHEBI:18420"/>
    </cofactor>
</comment>
<evidence type="ECO:0000256" key="7">
    <source>
        <dbReference type="ARBA" id="ARBA00022989"/>
    </source>
</evidence>
<comment type="catalytic activity">
    <reaction evidence="9">
        <text>2 GTP = 3',3'-c-di-GMP + 2 diphosphate</text>
        <dbReference type="Rhea" id="RHEA:24898"/>
        <dbReference type="ChEBI" id="CHEBI:33019"/>
        <dbReference type="ChEBI" id="CHEBI:37565"/>
        <dbReference type="ChEBI" id="CHEBI:58805"/>
        <dbReference type="EC" id="2.7.7.65"/>
    </reaction>
</comment>
<sequence length="509" mass="56626">MKRGTRLTFILLVFICLSLALLTAWQIWFSRERALHQVNVANLNLARALDNYSEGVIRQSELILVELAERLEQEGKGRAHLDRLQQVVQEQSRVFKLASTIIIYNAKGDRLLVSRGDINARPNAADRAFFIHHRDNPSPETFIGPTIKSRLADGWIFTVSRRLNDTDGNFSGVVAITLSVEHFLQLFGSLDLGQQGTMSLSTSDGTLLVRQPFREQDVGLDWSSSPIFQIVRAQQQATTTEVSSIDGIERLCAFRHNSNLPLITGVALGRDEALTAWRRDARLFATVVLILLLAVAIIGQRLLVDMHRRSRAERQLLSAREELLDANARLEILASQDALTGLANRRSFDQALEVEIRRAQRQGSDLTLMLLDIDHFKRYNDHYGHLAGDECLRSVADLLQRCMRRPGDLAARYGGEELAVILPNTSSEGAEAIALAFMANLQRSALPHENSPFQRITVSIGLASLSPGHQDSATSALSLIDAADQALYRAKANGRNRLESATRQDAADR</sequence>
<dbReference type="GO" id="GO:0005886">
    <property type="term" value="C:plasma membrane"/>
    <property type="evidence" value="ECO:0007669"/>
    <property type="project" value="UniProtKB-SubCell"/>
</dbReference>
<evidence type="ECO:0000256" key="2">
    <source>
        <dbReference type="ARBA" id="ARBA00004533"/>
    </source>
</evidence>
<keyword evidence="5" id="KW-1003">Cell membrane</keyword>
<dbReference type="SUPFAM" id="SSF55073">
    <property type="entry name" value="Nucleotide cyclase"/>
    <property type="match status" value="1"/>
</dbReference>
<dbReference type="AlphaFoldDB" id="A0A2T5PK51"/>
<dbReference type="InterPro" id="IPR050469">
    <property type="entry name" value="Diguanylate_Cyclase"/>
</dbReference>
<keyword evidence="10" id="KW-0175">Coiled coil</keyword>
<dbReference type="SMART" id="SM00267">
    <property type="entry name" value="GGDEF"/>
    <property type="match status" value="1"/>
</dbReference>
<dbReference type="GO" id="GO:1902201">
    <property type="term" value="P:negative regulation of bacterial-type flagellum-dependent cell motility"/>
    <property type="evidence" value="ECO:0007669"/>
    <property type="project" value="TreeGrafter"/>
</dbReference>
<evidence type="ECO:0000313" key="14">
    <source>
        <dbReference type="Proteomes" id="UP000244052"/>
    </source>
</evidence>
<feature type="transmembrane region" description="Helical" evidence="11">
    <location>
        <begin position="283"/>
        <end position="304"/>
    </location>
</feature>
<dbReference type="GO" id="GO:0052621">
    <property type="term" value="F:diguanylate cyclase activity"/>
    <property type="evidence" value="ECO:0007669"/>
    <property type="project" value="UniProtKB-EC"/>
</dbReference>
<keyword evidence="8 11" id="KW-0472">Membrane</keyword>
<dbReference type="EC" id="2.7.7.65" evidence="4"/>
<evidence type="ECO:0000256" key="11">
    <source>
        <dbReference type="SAM" id="Phobius"/>
    </source>
</evidence>
<dbReference type="PANTHER" id="PTHR45138:SF9">
    <property type="entry name" value="DIGUANYLATE CYCLASE DGCM-RELATED"/>
    <property type="match status" value="1"/>
</dbReference>
<dbReference type="Proteomes" id="UP000244052">
    <property type="component" value="Unassembled WGS sequence"/>
</dbReference>
<evidence type="ECO:0000256" key="5">
    <source>
        <dbReference type="ARBA" id="ARBA00022475"/>
    </source>
</evidence>
<evidence type="ECO:0000256" key="1">
    <source>
        <dbReference type="ARBA" id="ARBA00001946"/>
    </source>
</evidence>
<dbReference type="InterPro" id="IPR033479">
    <property type="entry name" value="dCache_1"/>
</dbReference>
<comment type="subcellular location">
    <subcellularLocation>
        <location evidence="2">Cell inner membrane</location>
    </subcellularLocation>
    <subcellularLocation>
        <location evidence="3">Cell membrane</location>
        <topology evidence="3">Multi-pass membrane protein</topology>
    </subcellularLocation>
</comment>
<comment type="caution">
    <text evidence="13">The sequence shown here is derived from an EMBL/GenBank/DDBJ whole genome shotgun (WGS) entry which is preliminary data.</text>
</comment>
<dbReference type="Gene3D" id="3.30.450.20">
    <property type="entry name" value="PAS domain"/>
    <property type="match status" value="2"/>
</dbReference>
<dbReference type="NCBIfam" id="TIGR00254">
    <property type="entry name" value="GGDEF"/>
    <property type="match status" value="1"/>
</dbReference>
<evidence type="ECO:0000313" key="13">
    <source>
        <dbReference type="EMBL" id="PTU78079.1"/>
    </source>
</evidence>
<dbReference type="CDD" id="cd01949">
    <property type="entry name" value="GGDEF"/>
    <property type="match status" value="1"/>
</dbReference>
<evidence type="ECO:0000256" key="3">
    <source>
        <dbReference type="ARBA" id="ARBA00004651"/>
    </source>
</evidence>
<dbReference type="InterPro" id="IPR029787">
    <property type="entry name" value="Nucleotide_cyclase"/>
</dbReference>
<dbReference type="RefSeq" id="WP_108234195.1">
    <property type="nucleotide sequence ID" value="NZ_QASO01000098.1"/>
</dbReference>
<evidence type="ECO:0000256" key="6">
    <source>
        <dbReference type="ARBA" id="ARBA00022692"/>
    </source>
</evidence>
<accession>A0A2T5PK51</accession>
<feature type="domain" description="GGDEF" evidence="12">
    <location>
        <begin position="364"/>
        <end position="503"/>
    </location>
</feature>
<dbReference type="CDD" id="cd12915">
    <property type="entry name" value="PDC2_DGC_like"/>
    <property type="match status" value="1"/>
</dbReference>
<gene>
    <name evidence="13" type="ORF">DBO86_16050</name>
</gene>
<evidence type="ECO:0000256" key="4">
    <source>
        <dbReference type="ARBA" id="ARBA00012528"/>
    </source>
</evidence>
<evidence type="ECO:0000259" key="12">
    <source>
        <dbReference type="PROSITE" id="PS50887"/>
    </source>
</evidence>
<keyword evidence="6 11" id="KW-0812">Transmembrane</keyword>
<dbReference type="EMBL" id="QASO01000098">
    <property type="protein sequence ID" value="PTU78079.1"/>
    <property type="molecule type" value="Genomic_DNA"/>
</dbReference>
<keyword evidence="14" id="KW-1185">Reference proteome</keyword>
<keyword evidence="7 11" id="KW-1133">Transmembrane helix</keyword>
<dbReference type="Pfam" id="PF02743">
    <property type="entry name" value="dCache_1"/>
    <property type="match status" value="1"/>
</dbReference>
<dbReference type="CDD" id="cd12914">
    <property type="entry name" value="PDC1_DGC_like"/>
    <property type="match status" value="1"/>
</dbReference>
<name>A0A2T5PK51_ECTOL</name>
<evidence type="ECO:0000256" key="10">
    <source>
        <dbReference type="SAM" id="Coils"/>
    </source>
</evidence>
<dbReference type="InterPro" id="IPR043128">
    <property type="entry name" value="Rev_trsase/Diguanyl_cyclase"/>
</dbReference>
<reference evidence="13 14" key="1">
    <citation type="submission" date="2018-04" db="EMBL/GenBank/DDBJ databases">
        <title>Pseudomonas sp. nov., isolated from mangrove soil.</title>
        <authorList>
            <person name="Chen C."/>
        </authorList>
    </citation>
    <scope>NUCLEOTIDE SEQUENCE [LARGE SCALE GENOMIC DNA]</scope>
    <source>
        <strain evidence="13 14">JCM 14246</strain>
    </source>
</reference>
<organism evidence="13 14">
    <name type="scientific">Ectopseudomonas oleovorans</name>
    <name type="common">Pseudomonas oleovorans</name>
    <dbReference type="NCBI Taxonomy" id="301"/>
    <lineage>
        <taxon>Bacteria</taxon>
        <taxon>Pseudomonadati</taxon>
        <taxon>Pseudomonadota</taxon>
        <taxon>Gammaproteobacteria</taxon>
        <taxon>Pseudomonadales</taxon>
        <taxon>Pseudomonadaceae</taxon>
        <taxon>Ectopseudomonas</taxon>
    </lineage>
</organism>
<dbReference type="PANTHER" id="PTHR45138">
    <property type="entry name" value="REGULATORY COMPONENTS OF SENSORY TRANSDUCTION SYSTEM"/>
    <property type="match status" value="1"/>
</dbReference>
<dbReference type="GO" id="GO:0043709">
    <property type="term" value="P:cell adhesion involved in single-species biofilm formation"/>
    <property type="evidence" value="ECO:0007669"/>
    <property type="project" value="TreeGrafter"/>
</dbReference>
<feature type="coiled-coil region" evidence="10">
    <location>
        <begin position="309"/>
        <end position="336"/>
    </location>
</feature>
<dbReference type="InterPro" id="IPR000160">
    <property type="entry name" value="GGDEF_dom"/>
</dbReference>
<dbReference type="Gene3D" id="3.30.70.270">
    <property type="match status" value="1"/>
</dbReference>
<dbReference type="FunFam" id="3.30.70.270:FF:000001">
    <property type="entry name" value="Diguanylate cyclase domain protein"/>
    <property type="match status" value="1"/>
</dbReference>